<dbReference type="OrthoDB" id="3370990at2"/>
<name>A0A1I2SHQ2_9CORY</name>
<dbReference type="STRING" id="185761.SAMN05660282_01133"/>
<feature type="transmembrane region" description="Helical" evidence="6">
    <location>
        <begin position="52"/>
        <end position="76"/>
    </location>
</feature>
<feature type="transmembrane region" description="Helical" evidence="6">
    <location>
        <begin position="21"/>
        <end position="40"/>
    </location>
</feature>
<feature type="transmembrane region" description="Helical" evidence="6">
    <location>
        <begin position="134"/>
        <end position="155"/>
    </location>
</feature>
<protein>
    <submittedName>
        <fullName evidence="8">ABC-2 type transport system permease protein</fullName>
    </submittedName>
</protein>
<feature type="transmembrane region" description="Helical" evidence="6">
    <location>
        <begin position="167"/>
        <end position="193"/>
    </location>
</feature>
<dbReference type="InterPro" id="IPR013525">
    <property type="entry name" value="ABC2_TM"/>
</dbReference>
<feature type="domain" description="ABC-2 type transporter transmembrane" evidence="7">
    <location>
        <begin position="51"/>
        <end position="240"/>
    </location>
</feature>
<evidence type="ECO:0000313" key="9">
    <source>
        <dbReference type="Proteomes" id="UP000199065"/>
    </source>
</evidence>
<dbReference type="Pfam" id="PF12698">
    <property type="entry name" value="ABC2_membrane_3"/>
    <property type="match status" value="1"/>
</dbReference>
<keyword evidence="4 6" id="KW-0472">Membrane</keyword>
<evidence type="ECO:0000256" key="6">
    <source>
        <dbReference type="SAM" id="Phobius"/>
    </source>
</evidence>
<keyword evidence="2 6" id="KW-0812">Transmembrane</keyword>
<evidence type="ECO:0000256" key="1">
    <source>
        <dbReference type="ARBA" id="ARBA00004141"/>
    </source>
</evidence>
<evidence type="ECO:0000256" key="5">
    <source>
        <dbReference type="ARBA" id="ARBA00023251"/>
    </source>
</evidence>
<evidence type="ECO:0000313" key="8">
    <source>
        <dbReference type="EMBL" id="SFG52003.1"/>
    </source>
</evidence>
<dbReference type="AlphaFoldDB" id="A0A1I2SHQ2"/>
<keyword evidence="9" id="KW-1185">Reference proteome</keyword>
<evidence type="ECO:0000256" key="3">
    <source>
        <dbReference type="ARBA" id="ARBA00022989"/>
    </source>
</evidence>
<evidence type="ECO:0000256" key="4">
    <source>
        <dbReference type="ARBA" id="ARBA00023136"/>
    </source>
</evidence>
<gene>
    <name evidence="8" type="ORF">SAMN05660282_01133</name>
</gene>
<proteinExistence type="predicted"/>
<evidence type="ECO:0000259" key="7">
    <source>
        <dbReference type="Pfam" id="PF12698"/>
    </source>
</evidence>
<dbReference type="InterPro" id="IPR051784">
    <property type="entry name" value="Nod_factor_ABC_transporter"/>
</dbReference>
<dbReference type="PIRSF" id="PIRSF006648">
    <property type="entry name" value="DrrB"/>
    <property type="match status" value="1"/>
</dbReference>
<dbReference type="GO" id="GO:0046677">
    <property type="term" value="P:response to antibiotic"/>
    <property type="evidence" value="ECO:0007669"/>
    <property type="project" value="UniProtKB-KW"/>
</dbReference>
<reference evidence="8 9" key="1">
    <citation type="submission" date="2016-10" db="EMBL/GenBank/DDBJ databases">
        <authorList>
            <person name="de Groot N.N."/>
        </authorList>
    </citation>
    <scope>NUCLEOTIDE SEQUENCE [LARGE SCALE GENOMIC DNA]</scope>
    <source>
        <strain>J11</strain>
        <strain evidence="9">PG 39</strain>
    </source>
</reference>
<keyword evidence="5" id="KW-0046">Antibiotic resistance</keyword>
<evidence type="ECO:0000256" key="2">
    <source>
        <dbReference type="ARBA" id="ARBA00022692"/>
    </source>
</evidence>
<feature type="transmembrane region" description="Helical" evidence="6">
    <location>
        <begin position="222"/>
        <end position="241"/>
    </location>
</feature>
<dbReference type="RefSeq" id="WP_092285290.1">
    <property type="nucleotide sequence ID" value="NZ_FOPJ01000005.1"/>
</dbReference>
<dbReference type="PANTHER" id="PTHR43229">
    <property type="entry name" value="NODULATION PROTEIN J"/>
    <property type="match status" value="1"/>
</dbReference>
<dbReference type="Proteomes" id="UP000199065">
    <property type="component" value="Unassembled WGS sequence"/>
</dbReference>
<dbReference type="GO" id="GO:0043190">
    <property type="term" value="C:ATP-binding cassette (ABC) transporter complex"/>
    <property type="evidence" value="ECO:0007669"/>
    <property type="project" value="InterPro"/>
</dbReference>
<dbReference type="InterPro" id="IPR000412">
    <property type="entry name" value="ABC_2_transport"/>
</dbReference>
<sequence>MNAIAAIWYRDVLRTVRNIGVVISALLIPSIFLASFYGVFAHAAEALGFDYASFLLPAGLLQVLIFTAGGSALAFARDAEGGVHDRIKTLPVSTSSIIIGRLLADITRFTWSGAVVVIVALLLGAKLPSDAKNLVLWLLLFYVMTIVVCAAVDALSLSSKHPVSTAMVVQSLTIAVVMFSTAYVPGIVLTGAIGKAAQHMPFSSMLDTARALQAGVEAGRDGWLSIAWLALFGVLAIWGLARNLRRNHG</sequence>
<feature type="transmembrane region" description="Helical" evidence="6">
    <location>
        <begin position="109"/>
        <end position="128"/>
    </location>
</feature>
<dbReference type="EMBL" id="FOPJ01000005">
    <property type="protein sequence ID" value="SFG52003.1"/>
    <property type="molecule type" value="Genomic_DNA"/>
</dbReference>
<comment type="subcellular location">
    <subcellularLocation>
        <location evidence="1">Membrane</location>
        <topology evidence="1">Multi-pass membrane protein</topology>
    </subcellularLocation>
</comment>
<dbReference type="PANTHER" id="PTHR43229:SF2">
    <property type="entry name" value="NODULATION PROTEIN J"/>
    <property type="match status" value="1"/>
</dbReference>
<dbReference type="GO" id="GO:0140359">
    <property type="term" value="F:ABC-type transporter activity"/>
    <property type="evidence" value="ECO:0007669"/>
    <property type="project" value="InterPro"/>
</dbReference>
<keyword evidence="3 6" id="KW-1133">Transmembrane helix</keyword>
<organism evidence="8 9">
    <name type="scientific">Corynebacterium spheniscorum</name>
    <dbReference type="NCBI Taxonomy" id="185761"/>
    <lineage>
        <taxon>Bacteria</taxon>
        <taxon>Bacillati</taxon>
        <taxon>Actinomycetota</taxon>
        <taxon>Actinomycetes</taxon>
        <taxon>Mycobacteriales</taxon>
        <taxon>Corynebacteriaceae</taxon>
        <taxon>Corynebacterium</taxon>
    </lineage>
</organism>
<accession>A0A1I2SHQ2</accession>